<feature type="non-terminal residue" evidence="7">
    <location>
        <position position="1"/>
    </location>
</feature>
<keyword evidence="8" id="KW-1185">Reference proteome</keyword>
<dbReference type="Proteomes" id="UP000000226">
    <property type="component" value="Chromosome 3"/>
</dbReference>
<evidence type="ECO:0000313" key="8">
    <source>
        <dbReference type="Proteomes" id="UP000000226"/>
    </source>
</evidence>
<evidence type="ECO:0000256" key="1">
    <source>
        <dbReference type="ARBA" id="ARBA00004123"/>
    </source>
</evidence>
<evidence type="ECO:0000313" key="7">
    <source>
        <dbReference type="EMBL" id="ESW25410.1"/>
    </source>
</evidence>
<evidence type="ECO:0000256" key="3">
    <source>
        <dbReference type="ARBA" id="ARBA00023125"/>
    </source>
</evidence>
<accession>V7C811</accession>
<dbReference type="OMA" id="GRIWQVE"/>
<dbReference type="CDD" id="cd10017">
    <property type="entry name" value="B3_DNA"/>
    <property type="match status" value="3"/>
</dbReference>
<dbReference type="SMART" id="SM01019">
    <property type="entry name" value="B3"/>
    <property type="match status" value="3"/>
</dbReference>
<dbReference type="STRING" id="3885.V7C811"/>
<keyword evidence="4" id="KW-0804">Transcription</keyword>
<feature type="domain" description="TF-B3" evidence="6">
    <location>
        <begin position="1"/>
        <end position="94"/>
    </location>
</feature>
<dbReference type="SUPFAM" id="SSF101936">
    <property type="entry name" value="DNA-binding pseudobarrel domain"/>
    <property type="match status" value="3"/>
</dbReference>
<dbReference type="PANTHER" id="PTHR31920:SF108">
    <property type="entry name" value="B3 DOMAIN-CONTAINING TRANSCRIPTION FACTOR VRN1-LIKE"/>
    <property type="match status" value="1"/>
</dbReference>
<dbReference type="Gramene" id="ESW25410">
    <property type="protein sequence ID" value="ESW25410"/>
    <property type="gene ID" value="PHAVU_003G033400g"/>
</dbReference>
<dbReference type="AlphaFoldDB" id="V7C811"/>
<keyword evidence="2" id="KW-0805">Transcription regulation</keyword>
<dbReference type="Gene3D" id="2.40.330.10">
    <property type="entry name" value="DNA-binding pseudobarrel domain"/>
    <property type="match status" value="3"/>
</dbReference>
<comment type="subcellular location">
    <subcellularLocation>
        <location evidence="1">Nucleus</location>
    </subcellularLocation>
</comment>
<reference evidence="8" key="1">
    <citation type="journal article" date="2014" name="Nat. Genet.">
        <title>A reference genome for common bean and genome-wide analysis of dual domestications.</title>
        <authorList>
            <person name="Schmutz J."/>
            <person name="McClean P.E."/>
            <person name="Mamidi S."/>
            <person name="Wu G.A."/>
            <person name="Cannon S.B."/>
            <person name="Grimwood J."/>
            <person name="Jenkins J."/>
            <person name="Shu S."/>
            <person name="Song Q."/>
            <person name="Chavarro C."/>
            <person name="Torres-Torres M."/>
            <person name="Geffroy V."/>
            <person name="Moghaddam S.M."/>
            <person name="Gao D."/>
            <person name="Abernathy B."/>
            <person name="Barry K."/>
            <person name="Blair M."/>
            <person name="Brick M.A."/>
            <person name="Chovatia M."/>
            <person name="Gepts P."/>
            <person name="Goodstein D.M."/>
            <person name="Gonzales M."/>
            <person name="Hellsten U."/>
            <person name="Hyten D.L."/>
            <person name="Jia G."/>
            <person name="Kelly J.D."/>
            <person name="Kudrna D."/>
            <person name="Lee R."/>
            <person name="Richard M.M."/>
            <person name="Miklas P.N."/>
            <person name="Osorno J.M."/>
            <person name="Rodrigues J."/>
            <person name="Thareau V."/>
            <person name="Urrea C.A."/>
            <person name="Wang M."/>
            <person name="Yu Y."/>
            <person name="Zhang M."/>
            <person name="Wing R.A."/>
            <person name="Cregan P.B."/>
            <person name="Rokhsar D.S."/>
            <person name="Jackson S.A."/>
        </authorList>
    </citation>
    <scope>NUCLEOTIDE SEQUENCE [LARGE SCALE GENOMIC DNA]</scope>
    <source>
        <strain evidence="8">cv. G19833</strain>
    </source>
</reference>
<dbReference type="InterPro" id="IPR015300">
    <property type="entry name" value="DNA-bd_pseudobarrel_sf"/>
</dbReference>
<dbReference type="InterPro" id="IPR003340">
    <property type="entry name" value="B3_DNA-bd"/>
</dbReference>
<evidence type="ECO:0000256" key="2">
    <source>
        <dbReference type="ARBA" id="ARBA00023015"/>
    </source>
</evidence>
<dbReference type="eggNOG" id="ENOG502S27N">
    <property type="taxonomic scope" value="Eukaryota"/>
</dbReference>
<dbReference type="Pfam" id="PF02362">
    <property type="entry name" value="B3"/>
    <property type="match status" value="3"/>
</dbReference>
<dbReference type="GO" id="GO:0005634">
    <property type="term" value="C:nucleus"/>
    <property type="evidence" value="ECO:0007669"/>
    <property type="project" value="UniProtKB-SubCell"/>
</dbReference>
<keyword evidence="3" id="KW-0238">DNA-binding</keyword>
<organism evidence="7 8">
    <name type="scientific">Phaseolus vulgaris</name>
    <name type="common">Kidney bean</name>
    <name type="synonym">French bean</name>
    <dbReference type="NCBI Taxonomy" id="3885"/>
    <lineage>
        <taxon>Eukaryota</taxon>
        <taxon>Viridiplantae</taxon>
        <taxon>Streptophyta</taxon>
        <taxon>Embryophyta</taxon>
        <taxon>Tracheophyta</taxon>
        <taxon>Spermatophyta</taxon>
        <taxon>Magnoliopsida</taxon>
        <taxon>eudicotyledons</taxon>
        <taxon>Gunneridae</taxon>
        <taxon>Pentapetalae</taxon>
        <taxon>rosids</taxon>
        <taxon>fabids</taxon>
        <taxon>Fabales</taxon>
        <taxon>Fabaceae</taxon>
        <taxon>Papilionoideae</taxon>
        <taxon>50 kb inversion clade</taxon>
        <taxon>NPAAA clade</taxon>
        <taxon>indigoferoid/millettioid clade</taxon>
        <taxon>Phaseoleae</taxon>
        <taxon>Phaseolus</taxon>
    </lineage>
</organism>
<feature type="domain" description="TF-B3" evidence="6">
    <location>
        <begin position="221"/>
        <end position="313"/>
    </location>
</feature>
<evidence type="ECO:0000256" key="5">
    <source>
        <dbReference type="ARBA" id="ARBA00023242"/>
    </source>
</evidence>
<keyword evidence="5" id="KW-0539">Nucleus</keyword>
<dbReference type="PROSITE" id="PS50863">
    <property type="entry name" value="B3"/>
    <property type="match status" value="3"/>
</dbReference>
<dbReference type="PANTHER" id="PTHR31920">
    <property type="entry name" value="B3 DOMAIN-CONTAINING"/>
    <property type="match status" value="1"/>
</dbReference>
<proteinExistence type="predicted"/>
<dbReference type="GO" id="GO:0003677">
    <property type="term" value="F:DNA binding"/>
    <property type="evidence" value="ECO:0007669"/>
    <property type="project" value="UniProtKB-KW"/>
</dbReference>
<evidence type="ECO:0000259" key="6">
    <source>
        <dbReference type="PROSITE" id="PS50863"/>
    </source>
</evidence>
<sequence length="451" mass="52303">HFCKIILRPNLAHGILNLPKMFTRKHGDGMSNPVFLRSPDGTEWKIYWVRSDGEIWFQNGWKEFATYYSLDHGHLLFFEYQGTTHFQVHIFDNSALEIDYPSHTTHCRKENLVHISDDSNELLLEQLSCQNTRVKPTLSSPQPCKKMKNSITTNVVRSPNLVHLHQHVQTKSPSIQEEKSIKQKLHEVEGKHAFNSECSKVEQLTSTALKKAITFRPEHPFFLLVMKESLIKRYYLKIPPHFVEKYLKNTREVVNLEVLDGRTWPVIYSAPRISGGWKKFASENNLNVGDVCVFEMIKRIQGLAFIVSIFRGAEEPSFPISQVKDFQLESDFKSKILTRAHKEASKFKSENPFFMVTLPSKENTTRYLCVPIYFARKYLIKFNQNVMMIQFRNKLWPVKFVCNSSSSAKFSAGWALFARENNLKPGDICVFELVNRKDATLVVHVFRSHGN</sequence>
<dbReference type="EMBL" id="CM002290">
    <property type="protein sequence ID" value="ESW25410.1"/>
    <property type="molecule type" value="Genomic_DNA"/>
</dbReference>
<name>V7C811_PHAVU</name>
<evidence type="ECO:0000256" key="4">
    <source>
        <dbReference type="ARBA" id="ARBA00023163"/>
    </source>
</evidence>
<dbReference type="InterPro" id="IPR050655">
    <property type="entry name" value="Plant_B3_domain"/>
</dbReference>
<dbReference type="OrthoDB" id="1688597at2759"/>
<feature type="domain" description="TF-B3" evidence="6">
    <location>
        <begin position="353"/>
        <end position="449"/>
    </location>
</feature>
<dbReference type="SMR" id="V7C811"/>
<protein>
    <recommendedName>
        <fullName evidence="6">TF-B3 domain-containing protein</fullName>
    </recommendedName>
</protein>
<gene>
    <name evidence="7" type="ORF">PHAVU_003G033400g</name>
</gene>